<keyword evidence="3" id="KW-1185">Reference proteome</keyword>
<reference evidence="2 3" key="2">
    <citation type="submission" date="2019-04" db="EMBL/GenBank/DDBJ databases">
        <title>The genome sequence of big-headed turtle.</title>
        <authorList>
            <person name="Gong S."/>
        </authorList>
    </citation>
    <scope>NUCLEOTIDE SEQUENCE [LARGE SCALE GENOMIC DNA]</scope>
    <source>
        <strain evidence="2">DO16091913</strain>
        <tissue evidence="2">Muscle</tissue>
    </source>
</reference>
<name>A0A4D9ELJ3_9SAUR</name>
<accession>A0A4D9ELJ3</accession>
<gene>
    <name evidence="2" type="ORF">DR999_PMT04701</name>
</gene>
<evidence type="ECO:0000313" key="2">
    <source>
        <dbReference type="EMBL" id="TFK12251.1"/>
    </source>
</evidence>
<reference evidence="2 3" key="1">
    <citation type="submission" date="2019-04" db="EMBL/GenBank/DDBJ databases">
        <title>Draft genome of the big-headed turtle Platysternon megacephalum.</title>
        <authorList>
            <person name="Gong S."/>
        </authorList>
    </citation>
    <scope>NUCLEOTIDE SEQUENCE [LARGE SCALE GENOMIC DNA]</scope>
    <source>
        <strain evidence="2">DO16091913</strain>
        <tissue evidence="2">Muscle</tissue>
    </source>
</reference>
<organism evidence="2 3">
    <name type="scientific">Platysternon megacephalum</name>
    <name type="common">big-headed turtle</name>
    <dbReference type="NCBI Taxonomy" id="55544"/>
    <lineage>
        <taxon>Eukaryota</taxon>
        <taxon>Metazoa</taxon>
        <taxon>Chordata</taxon>
        <taxon>Craniata</taxon>
        <taxon>Vertebrata</taxon>
        <taxon>Euteleostomi</taxon>
        <taxon>Archelosauria</taxon>
        <taxon>Testudinata</taxon>
        <taxon>Testudines</taxon>
        <taxon>Cryptodira</taxon>
        <taxon>Durocryptodira</taxon>
        <taxon>Testudinoidea</taxon>
        <taxon>Platysternidae</taxon>
        <taxon>Platysternon</taxon>
    </lineage>
</organism>
<dbReference type="Proteomes" id="UP000297703">
    <property type="component" value="Unassembled WGS sequence"/>
</dbReference>
<feature type="region of interest" description="Disordered" evidence="1">
    <location>
        <begin position="33"/>
        <end position="53"/>
    </location>
</feature>
<sequence length="123" mass="13087">MEVCTTVAGEGEAVPYRGGRSCEYCHRHPLRSEGRSLQPGSGAGMRSEGQTDRVTLAQPKRGWGMLDLYFISFNPFFCGEGGWAGSIGHHLLSGLHAGGEPQHKGPDPGDVPINVSPISQGHC</sequence>
<proteinExistence type="predicted"/>
<protein>
    <submittedName>
        <fullName evidence="2">Serine/threonine-protein phosphatase 4 regulatory subunit 2</fullName>
    </submittedName>
</protein>
<dbReference type="AlphaFoldDB" id="A0A4D9ELJ3"/>
<dbReference type="EMBL" id="QXTE01000025">
    <property type="protein sequence ID" value="TFK12251.1"/>
    <property type="molecule type" value="Genomic_DNA"/>
</dbReference>
<comment type="caution">
    <text evidence="2">The sequence shown here is derived from an EMBL/GenBank/DDBJ whole genome shotgun (WGS) entry which is preliminary data.</text>
</comment>
<evidence type="ECO:0000313" key="3">
    <source>
        <dbReference type="Proteomes" id="UP000297703"/>
    </source>
</evidence>
<evidence type="ECO:0000256" key="1">
    <source>
        <dbReference type="SAM" id="MobiDB-lite"/>
    </source>
</evidence>
<feature type="region of interest" description="Disordered" evidence="1">
    <location>
        <begin position="98"/>
        <end position="123"/>
    </location>
</feature>